<dbReference type="EMBL" id="CAEY01000115">
    <property type="status" value="NOT_ANNOTATED_CDS"/>
    <property type="molecule type" value="Genomic_DNA"/>
</dbReference>
<sequence length="26" mass="2957">MADYSAGQFFVNNWRYALSTNLPGFS</sequence>
<dbReference type="AlphaFoldDB" id="T1KJ07"/>
<protein>
    <submittedName>
        <fullName evidence="1">Uncharacterized protein</fullName>
    </submittedName>
</protein>
<organism evidence="1 2">
    <name type="scientific">Tetranychus urticae</name>
    <name type="common">Two-spotted spider mite</name>
    <dbReference type="NCBI Taxonomy" id="32264"/>
    <lineage>
        <taxon>Eukaryota</taxon>
        <taxon>Metazoa</taxon>
        <taxon>Ecdysozoa</taxon>
        <taxon>Arthropoda</taxon>
        <taxon>Chelicerata</taxon>
        <taxon>Arachnida</taxon>
        <taxon>Acari</taxon>
        <taxon>Acariformes</taxon>
        <taxon>Trombidiformes</taxon>
        <taxon>Prostigmata</taxon>
        <taxon>Eleutherengona</taxon>
        <taxon>Raphignathae</taxon>
        <taxon>Tetranychoidea</taxon>
        <taxon>Tetranychidae</taxon>
        <taxon>Tetranychus</taxon>
    </lineage>
</organism>
<evidence type="ECO:0000313" key="2">
    <source>
        <dbReference type="Proteomes" id="UP000015104"/>
    </source>
</evidence>
<accession>T1KJ07</accession>
<dbReference type="Proteomes" id="UP000015104">
    <property type="component" value="Unassembled WGS sequence"/>
</dbReference>
<dbReference type="HOGENOM" id="CLU_3417517_0_0_1"/>
<reference evidence="1" key="2">
    <citation type="submission" date="2015-06" db="UniProtKB">
        <authorList>
            <consortium name="EnsemblMetazoa"/>
        </authorList>
    </citation>
    <scope>IDENTIFICATION</scope>
</reference>
<dbReference type="EnsemblMetazoa" id="tetur12g03280.1">
    <property type="protein sequence ID" value="tetur12g03280.1"/>
    <property type="gene ID" value="tetur12g03280"/>
</dbReference>
<proteinExistence type="predicted"/>
<name>T1KJ07_TETUR</name>
<reference evidence="2" key="1">
    <citation type="submission" date="2011-08" db="EMBL/GenBank/DDBJ databases">
        <authorList>
            <person name="Rombauts S."/>
        </authorList>
    </citation>
    <scope>NUCLEOTIDE SEQUENCE</scope>
    <source>
        <strain evidence="2">London</strain>
    </source>
</reference>
<keyword evidence="2" id="KW-1185">Reference proteome</keyword>
<evidence type="ECO:0000313" key="1">
    <source>
        <dbReference type="EnsemblMetazoa" id="tetur12g03280.1"/>
    </source>
</evidence>